<evidence type="ECO:0008006" key="3">
    <source>
        <dbReference type="Google" id="ProtNLM"/>
    </source>
</evidence>
<dbReference type="GeneID" id="27683831"/>
<dbReference type="Proteomes" id="UP000053201">
    <property type="component" value="Unassembled WGS sequence"/>
</dbReference>
<dbReference type="GO" id="GO:0042073">
    <property type="term" value="P:intraciliary transport"/>
    <property type="evidence" value="ECO:0007669"/>
    <property type="project" value="InterPro"/>
</dbReference>
<dbReference type="RefSeq" id="XP_016612387.1">
    <property type="nucleotide sequence ID" value="XM_016748414.1"/>
</dbReference>
<dbReference type="GO" id="GO:0030992">
    <property type="term" value="C:intraciliary transport particle B"/>
    <property type="evidence" value="ECO:0007669"/>
    <property type="project" value="InterPro"/>
</dbReference>
<evidence type="ECO:0000313" key="1">
    <source>
        <dbReference type="EMBL" id="KND04348.1"/>
    </source>
</evidence>
<dbReference type="InterPro" id="IPR033558">
    <property type="entry name" value="IFT25"/>
</dbReference>
<dbReference type="OMA" id="MWTRNAK"/>
<dbReference type="Gene3D" id="2.60.120.260">
    <property type="entry name" value="Galactose-binding domain-like"/>
    <property type="match status" value="1"/>
</dbReference>
<dbReference type="EMBL" id="KQ257450">
    <property type="protein sequence ID" value="KND04348.1"/>
    <property type="molecule type" value="Genomic_DNA"/>
</dbReference>
<dbReference type="eggNOG" id="KOG3437">
    <property type="taxonomic scope" value="Eukaryota"/>
</dbReference>
<evidence type="ECO:0000313" key="2">
    <source>
        <dbReference type="Proteomes" id="UP000053201"/>
    </source>
</evidence>
<keyword evidence="2" id="KW-1185">Reference proteome</keyword>
<dbReference type="InterPro" id="IPR008979">
    <property type="entry name" value="Galactose-bd-like_sf"/>
</dbReference>
<dbReference type="STRING" id="645134.A0A0L0HT95"/>
<gene>
    <name evidence="1" type="ORF">SPPG_00079</name>
</gene>
<name>A0A0L0HT95_SPIPD</name>
<proteinExistence type="predicted"/>
<dbReference type="PANTHER" id="PTHR33906">
    <property type="entry name" value="INTRAFLAGELLAR TRANSPORT PROTEIN 25 HOMOLOG"/>
    <property type="match status" value="1"/>
</dbReference>
<dbReference type="PANTHER" id="PTHR33906:SF1">
    <property type="entry name" value="INTRAFLAGELLAR TRANSPORT PROTEIN 25 HOMOLOG"/>
    <property type="match status" value="1"/>
</dbReference>
<dbReference type="SUPFAM" id="SSF49785">
    <property type="entry name" value="Galactose-binding domain-like"/>
    <property type="match status" value="1"/>
</dbReference>
<dbReference type="InParanoid" id="A0A0L0HT95"/>
<reference evidence="1 2" key="1">
    <citation type="submission" date="2009-08" db="EMBL/GenBank/DDBJ databases">
        <title>The Genome Sequence of Spizellomyces punctatus strain DAOM BR117.</title>
        <authorList>
            <consortium name="The Broad Institute Genome Sequencing Platform"/>
            <person name="Russ C."/>
            <person name="Cuomo C."/>
            <person name="Shea T."/>
            <person name="Young S.K."/>
            <person name="Zeng Q."/>
            <person name="Koehrsen M."/>
            <person name="Haas B."/>
            <person name="Borodovsky M."/>
            <person name="Guigo R."/>
            <person name="Alvarado L."/>
            <person name="Berlin A."/>
            <person name="Bochicchio J."/>
            <person name="Borenstein D."/>
            <person name="Chapman S."/>
            <person name="Chen Z."/>
            <person name="Engels R."/>
            <person name="Freedman E."/>
            <person name="Gellesch M."/>
            <person name="Goldberg J."/>
            <person name="Griggs A."/>
            <person name="Gujja S."/>
            <person name="Heiman D."/>
            <person name="Hepburn T."/>
            <person name="Howarth C."/>
            <person name="Jen D."/>
            <person name="Larson L."/>
            <person name="Lewis B."/>
            <person name="Mehta T."/>
            <person name="Park D."/>
            <person name="Pearson M."/>
            <person name="Roberts A."/>
            <person name="Saif S."/>
            <person name="Shenoy N."/>
            <person name="Sisk P."/>
            <person name="Stolte C."/>
            <person name="Sykes S."/>
            <person name="Thomson T."/>
            <person name="Walk T."/>
            <person name="White J."/>
            <person name="Yandava C."/>
            <person name="Burger G."/>
            <person name="Gray M.W."/>
            <person name="Holland P.W.H."/>
            <person name="King N."/>
            <person name="Lang F.B.F."/>
            <person name="Roger A.J."/>
            <person name="Ruiz-Trillo I."/>
            <person name="Lander E."/>
            <person name="Nusbaum C."/>
        </authorList>
    </citation>
    <scope>NUCLEOTIDE SEQUENCE [LARGE SCALE GENOMIC DNA]</scope>
    <source>
        <strain evidence="1 2">DAOM BR117</strain>
    </source>
</reference>
<dbReference type="AlphaFoldDB" id="A0A0L0HT95"/>
<organism evidence="1 2">
    <name type="scientific">Spizellomyces punctatus (strain DAOM BR117)</name>
    <dbReference type="NCBI Taxonomy" id="645134"/>
    <lineage>
        <taxon>Eukaryota</taxon>
        <taxon>Fungi</taxon>
        <taxon>Fungi incertae sedis</taxon>
        <taxon>Chytridiomycota</taxon>
        <taxon>Chytridiomycota incertae sedis</taxon>
        <taxon>Chytridiomycetes</taxon>
        <taxon>Spizellomycetales</taxon>
        <taxon>Spizellomycetaceae</taxon>
        <taxon>Spizellomyces</taxon>
    </lineage>
</organism>
<dbReference type="OrthoDB" id="271080at2759"/>
<dbReference type="GO" id="GO:0005929">
    <property type="term" value="C:cilium"/>
    <property type="evidence" value="ECO:0007669"/>
    <property type="project" value="TreeGrafter"/>
</dbReference>
<sequence>MPAQENLALASAGAKISMATSWHLVHKAENTIDSNNKTFWVTTGLFPHELILTLPQVVTVRKIIITSMKVARWTVESSVAEKPQLFEPFTEQDVEDADQSIQTVTLLSSNPETLARHLRLIIAKGHAPFTSVHKVIVYGDPVSSAG</sequence>
<accession>A0A0L0HT95</accession>
<dbReference type="VEuPathDB" id="FungiDB:SPPG_00079"/>
<protein>
    <recommendedName>
        <fullName evidence="3">F5/8 type C domain-containing protein</fullName>
    </recommendedName>
</protein>